<evidence type="ECO:0000256" key="1">
    <source>
        <dbReference type="ARBA" id="ARBA00022729"/>
    </source>
</evidence>
<dbReference type="Pfam" id="PF07691">
    <property type="entry name" value="PA14"/>
    <property type="match status" value="1"/>
</dbReference>
<dbReference type="STRING" id="32507.ENSNBRP00000021849"/>
<proteinExistence type="predicted"/>
<dbReference type="InterPro" id="IPR014756">
    <property type="entry name" value="Ig_E-set"/>
</dbReference>
<evidence type="ECO:0000313" key="3">
    <source>
        <dbReference type="Ensembl" id="ENSNBRP00000021849.1"/>
    </source>
</evidence>
<dbReference type="FunFam" id="2.60.40.10:FF:000857">
    <property type="entry name" value="PKHD1 like 1"/>
    <property type="match status" value="1"/>
</dbReference>
<feature type="domain" description="PA14" evidence="2">
    <location>
        <begin position="232"/>
        <end position="386"/>
    </location>
</feature>
<dbReference type="PANTHER" id="PTHR46769">
    <property type="entry name" value="POLYCYSTIC KIDNEY AND HEPATIC DISEASE 1 (AUTOSOMAL RECESSIVE)-LIKE 1"/>
    <property type="match status" value="1"/>
</dbReference>
<dbReference type="Gene3D" id="2.60.120.1560">
    <property type="match status" value="1"/>
</dbReference>
<dbReference type="InterPro" id="IPR052387">
    <property type="entry name" value="Fibrocystin"/>
</dbReference>
<protein>
    <recommendedName>
        <fullName evidence="2">PA14 domain-containing protein</fullName>
    </recommendedName>
</protein>
<dbReference type="InterPro" id="IPR002909">
    <property type="entry name" value="IPT_dom"/>
</dbReference>
<dbReference type="FunFam" id="2.60.120.1560:FF:000004">
    <property type="entry name" value="PKHD1-like 1"/>
    <property type="match status" value="1"/>
</dbReference>
<dbReference type="InterPro" id="IPR037524">
    <property type="entry name" value="PA14/GLEYA"/>
</dbReference>
<dbReference type="Pfam" id="PF01833">
    <property type="entry name" value="TIG"/>
    <property type="match status" value="1"/>
</dbReference>
<name>A0A3Q4MXJ0_NEOBR</name>
<dbReference type="InterPro" id="IPR013783">
    <property type="entry name" value="Ig-like_fold"/>
</dbReference>
<dbReference type="GO" id="GO:0007399">
    <property type="term" value="P:nervous system development"/>
    <property type="evidence" value="ECO:0007669"/>
    <property type="project" value="UniProtKB-ARBA"/>
</dbReference>
<dbReference type="GeneTree" id="ENSGT00940000176110"/>
<reference evidence="3" key="2">
    <citation type="submission" date="2025-09" db="UniProtKB">
        <authorList>
            <consortium name="Ensembl"/>
        </authorList>
    </citation>
    <scope>IDENTIFICATION</scope>
</reference>
<dbReference type="OMA" id="DESWWEN"/>
<organism evidence="3 4">
    <name type="scientific">Neolamprologus brichardi</name>
    <name type="common">Fairy cichlid</name>
    <name type="synonym">Lamprologus brichardi</name>
    <dbReference type="NCBI Taxonomy" id="32507"/>
    <lineage>
        <taxon>Eukaryota</taxon>
        <taxon>Metazoa</taxon>
        <taxon>Chordata</taxon>
        <taxon>Craniata</taxon>
        <taxon>Vertebrata</taxon>
        <taxon>Euteleostomi</taxon>
        <taxon>Actinopterygii</taxon>
        <taxon>Neopterygii</taxon>
        <taxon>Teleostei</taxon>
        <taxon>Neoteleostei</taxon>
        <taxon>Acanthomorphata</taxon>
        <taxon>Ovalentaria</taxon>
        <taxon>Cichlomorphae</taxon>
        <taxon>Cichliformes</taxon>
        <taxon>Cichlidae</taxon>
        <taxon>African cichlids</taxon>
        <taxon>Pseudocrenilabrinae</taxon>
        <taxon>Lamprologini</taxon>
        <taxon>Neolamprologus</taxon>
    </lineage>
</organism>
<dbReference type="PANTHER" id="PTHR46769:SF2">
    <property type="entry name" value="FIBROCYSTIN-L ISOFORM 2 PRECURSOR-RELATED"/>
    <property type="match status" value="1"/>
</dbReference>
<evidence type="ECO:0000259" key="2">
    <source>
        <dbReference type="PROSITE" id="PS51820"/>
    </source>
</evidence>
<dbReference type="Gene3D" id="2.60.40.10">
    <property type="entry name" value="Immunoglobulins"/>
    <property type="match status" value="3"/>
</dbReference>
<dbReference type="CDD" id="cd00603">
    <property type="entry name" value="IPT_PCSR"/>
    <property type="match status" value="2"/>
</dbReference>
<dbReference type="InterPro" id="IPR011658">
    <property type="entry name" value="PA14_dom"/>
</dbReference>
<dbReference type="FunFam" id="2.60.40.10:FF:001292">
    <property type="entry name" value="PKHD1 like 1"/>
    <property type="match status" value="1"/>
</dbReference>
<dbReference type="PROSITE" id="PS51820">
    <property type="entry name" value="PA14"/>
    <property type="match status" value="1"/>
</dbReference>
<evidence type="ECO:0000313" key="4">
    <source>
        <dbReference type="Proteomes" id="UP000261580"/>
    </source>
</evidence>
<keyword evidence="1" id="KW-0732">Signal</keyword>
<dbReference type="SMART" id="SM00429">
    <property type="entry name" value="IPT"/>
    <property type="match status" value="1"/>
</dbReference>
<accession>A0A3Q4MXJ0</accession>
<sequence length="707" mass="79284">SVNGATRLTIQGDGFAQERQFQLNPVDDMFGNRVTLVSNTLSVPCDVERDSTHSSQIMCYTRPMPYDYYEIHVSVDGVPSMCRYSWFCSFRTVWYRTPTIESLSPVSGPPGTLVTVYGRIFTDVYGSNTDLSSNGINARFLSQAVKKLYRVSALGKLSMFQTFAEVTGVLPSEGSIMGGTLLTVQGRFFDETDQPARVLVGGLPCEVQSVDDDRITCKTAEHQMNKNAAVYPGGRGLKMEVWNNSWPSSLSNIWSYNKNTTGYWSQWIDSMPYVLPREMDYFTTRFTGFFVPPATGNYTIYLNCDDRCDLYLSNSSRPENKVKVAYQPYYVNDYTQLASQKSQVLALEKDKPYYMEILQQEYAGAATINLGLFQGESSYTEDQTDDAVNEVQDIGADYDVFDEEQVVTFDMWPANVAGVKEVQNVTVSSSCSDAVCSSAFFTPIAVSASAAEVETALNSLWSIKPDTVMVTKQQSSEGSHFIVTFNSDRGDFKRLHFEVFGSDTNITVTEVTKGRGNMKTFTLLWGRIPTKPIAFNASKSEVQSALEDLMKAECPGEILTFEGTDVKYFKDFENDTSKEMSVKMKQKTFNIANGGTPVDHSGFCGRWSLKNAEILFKDTTFFTNIHLIFFQLCFAYKGMLKDEVGMRFTYQDSKGTTLTLTTKINTIFNKVVGENVIISATETRKGGLWIRSLTGDFFRVWENKPQV</sequence>
<reference evidence="3" key="1">
    <citation type="submission" date="2025-08" db="UniProtKB">
        <authorList>
            <consortium name="Ensembl"/>
        </authorList>
    </citation>
    <scope>IDENTIFICATION</scope>
</reference>
<dbReference type="SUPFAM" id="SSF81296">
    <property type="entry name" value="E set domains"/>
    <property type="match status" value="2"/>
</dbReference>
<dbReference type="AlphaFoldDB" id="A0A3Q4MXJ0"/>
<keyword evidence="4" id="KW-1185">Reference proteome</keyword>
<dbReference type="SUPFAM" id="SSF56988">
    <property type="entry name" value="Anthrax protective antigen"/>
    <property type="match status" value="1"/>
</dbReference>
<dbReference type="Ensembl" id="ENSNBRT00000022433.1">
    <property type="protein sequence ID" value="ENSNBRP00000021849.1"/>
    <property type="gene ID" value="ENSNBRG00000016721.1"/>
</dbReference>
<dbReference type="Proteomes" id="UP000261580">
    <property type="component" value="Unassembled WGS sequence"/>
</dbReference>